<evidence type="ECO:0000256" key="1">
    <source>
        <dbReference type="SAM" id="Coils"/>
    </source>
</evidence>
<comment type="caution">
    <text evidence="2">The sequence shown here is derived from an EMBL/GenBank/DDBJ whole genome shotgun (WGS) entry which is preliminary data.</text>
</comment>
<evidence type="ECO:0008006" key="4">
    <source>
        <dbReference type="Google" id="ProtNLM"/>
    </source>
</evidence>
<dbReference type="Proteomes" id="UP001217089">
    <property type="component" value="Unassembled WGS sequence"/>
</dbReference>
<keyword evidence="3" id="KW-1185">Reference proteome</keyword>
<protein>
    <recommendedName>
        <fullName evidence="4">Transposase</fullName>
    </recommendedName>
</protein>
<organism evidence="2 3">
    <name type="scientific">Tegillarca granosa</name>
    <name type="common">Malaysian cockle</name>
    <name type="synonym">Anadara granosa</name>
    <dbReference type="NCBI Taxonomy" id="220873"/>
    <lineage>
        <taxon>Eukaryota</taxon>
        <taxon>Metazoa</taxon>
        <taxon>Spiralia</taxon>
        <taxon>Lophotrochozoa</taxon>
        <taxon>Mollusca</taxon>
        <taxon>Bivalvia</taxon>
        <taxon>Autobranchia</taxon>
        <taxon>Pteriomorphia</taxon>
        <taxon>Arcoida</taxon>
        <taxon>Arcoidea</taxon>
        <taxon>Arcidae</taxon>
        <taxon>Tegillarca</taxon>
    </lineage>
</organism>
<proteinExistence type="predicted"/>
<reference evidence="2 3" key="1">
    <citation type="submission" date="2022-12" db="EMBL/GenBank/DDBJ databases">
        <title>Chromosome-level genome of Tegillarca granosa.</title>
        <authorList>
            <person name="Kim J."/>
        </authorList>
    </citation>
    <scope>NUCLEOTIDE SEQUENCE [LARGE SCALE GENOMIC DNA]</scope>
    <source>
        <strain evidence="2">Teg-2019</strain>
        <tissue evidence="2">Adductor muscle</tissue>
    </source>
</reference>
<dbReference type="PANTHER" id="PTHR31424:SF3">
    <property type="entry name" value="RING-TYPE DOMAIN-CONTAINING PROTEIN"/>
    <property type="match status" value="1"/>
</dbReference>
<keyword evidence="1" id="KW-0175">Coiled coil</keyword>
<gene>
    <name evidence="2" type="ORF">KUTeg_010540</name>
</gene>
<dbReference type="PANTHER" id="PTHR31424">
    <property type="entry name" value="PROTEIN CBG23806"/>
    <property type="match status" value="1"/>
</dbReference>
<feature type="coiled-coil region" evidence="1">
    <location>
        <begin position="283"/>
        <end position="310"/>
    </location>
</feature>
<evidence type="ECO:0000313" key="3">
    <source>
        <dbReference type="Proteomes" id="UP001217089"/>
    </source>
</evidence>
<dbReference type="EMBL" id="JARBDR010000448">
    <property type="protein sequence ID" value="KAJ8311908.1"/>
    <property type="molecule type" value="Genomic_DNA"/>
</dbReference>
<sequence length="418" mass="49567">MARTLAEINSCASKKLYDVKNLPLINIELCHVIPDELHMLMRIFDVLLRNLIDDAKDKDDIAKLKKETGDYLETLVEKIRSCGVTFNIWQPRYGKGEIDWSSMTGEDVKKVLNCLPDKLVFVVHNETLDETMQIWREFRDLYRYLCSTECETKSVEYTFNKCKRWIDLFLSLSEKRKGYQPENITPYMHCLTYHVPLFVSKYGSLRKYSGQTVEKANDNIKRIYHQKINRSDCTVDSLKVRKRIEFCSRENLQREKRDYTKRDKDYWEFDIREKRVSKKQRIIREIKETNDNYLENKKQTHEEIENLDECAIKQKLSLLGIKTRVRKKEKLVDLINLKFCKKPFVHDNAIQHGSLNLKIHVIKGKCGIVKNCDYDGQNTALSNKRKWQSPKIIQIITKVDPKFLKNLKFAKKHNKKSK</sequence>
<name>A0ABQ9F8F0_TEGGR</name>
<accession>A0ABQ9F8F0</accession>
<evidence type="ECO:0000313" key="2">
    <source>
        <dbReference type="EMBL" id="KAJ8311908.1"/>
    </source>
</evidence>